<dbReference type="SUPFAM" id="SSF144083">
    <property type="entry name" value="Magnesium transport protein CorA, transmembrane region"/>
    <property type="match status" value="1"/>
</dbReference>
<dbReference type="PANTHER" id="PTHR46494">
    <property type="entry name" value="CORA FAMILY METAL ION TRANSPORTER (EUROFUNG)"/>
    <property type="match status" value="1"/>
</dbReference>
<dbReference type="PANTHER" id="PTHR46494:SF1">
    <property type="entry name" value="CORA FAMILY METAL ION TRANSPORTER (EUROFUNG)"/>
    <property type="match status" value="1"/>
</dbReference>
<dbReference type="AlphaFoldDB" id="A0AA39V616"/>
<protein>
    <submittedName>
        <fullName evidence="6">Uncharacterized protein</fullName>
    </submittedName>
</protein>
<comment type="caution">
    <text evidence="6">The sequence shown here is derived from an EMBL/GenBank/DDBJ whole genome shotgun (WGS) entry which is preliminary data.</text>
</comment>
<comment type="subcellular location">
    <subcellularLocation>
        <location evidence="1">Cell membrane</location>
        <topology evidence="1">Multi-pass membrane protein</topology>
    </subcellularLocation>
</comment>
<dbReference type="Pfam" id="PF01544">
    <property type="entry name" value="CorA"/>
    <property type="match status" value="1"/>
</dbReference>
<feature type="transmembrane region" description="Helical" evidence="5">
    <location>
        <begin position="524"/>
        <end position="542"/>
    </location>
</feature>
<accession>A0AA39V616</accession>
<evidence type="ECO:0000313" key="6">
    <source>
        <dbReference type="EMBL" id="KAK0513389.1"/>
    </source>
</evidence>
<dbReference type="Proteomes" id="UP001166286">
    <property type="component" value="Unassembled WGS sequence"/>
</dbReference>
<dbReference type="GO" id="GO:0050897">
    <property type="term" value="F:cobalt ion binding"/>
    <property type="evidence" value="ECO:0007669"/>
    <property type="project" value="TreeGrafter"/>
</dbReference>
<gene>
    <name evidence="6" type="ORF">JMJ35_004375</name>
</gene>
<sequence length="577" mass="65926">MSATDKPRLTYRDPVLFTAWGPSGTDTSDHRILPHTQEAGDPYYIGDIYEGTHITHSGDLKDLNRPSDDSLSLTQQKPYMKYLESLSKGWPHISYLVDFMKVTTAPPKLKFLKEKHKLERASRTKVTTLDFRPGAPVTRVDYSNIGDLSAGLTSKHGHDNVHVRLFVVEDLSRDVIEELGARFDVDPLFFRGHISDYTWNNTRDPWTELPDLDITARNRSHAHVRYVQTRYFRNDTSLREARLEAGNFNVLRRVDKDGNWVDGADLPGSDVGLVRSRTSLWIRPNKKHESGVLGILLVDPTITEGFPIWGGYRNLQDCPSMLTDPVPSGPPRTSTFDDVIYWTSSLNSDEISNIAGDPRVLFKKTLLIVCAEWYTLIKYATTRLTQLEWELENPQLQDDVGGLEKTIEKLHGWRRRFSLFRTLTSEVLEKVVKPVHFSSYAENHLGDLRRDHEIIVSDIEKLHIRADRIMAVVTATMSIEESKKAFEQNRSLARLTWLAVTFIPLSFITSMFSMQPDLSSLKQSFWIFFSVGIPVTALVLLVTKYSDNQSRAASWKRLKLGFTGCLGPTKRKAYKWH</sequence>
<name>A0AA39V616_9LECA</name>
<dbReference type="GO" id="GO:0015087">
    <property type="term" value="F:cobalt ion transmembrane transporter activity"/>
    <property type="evidence" value="ECO:0007669"/>
    <property type="project" value="TreeGrafter"/>
</dbReference>
<dbReference type="EMBL" id="JAFEKC020000008">
    <property type="protein sequence ID" value="KAK0513389.1"/>
    <property type="molecule type" value="Genomic_DNA"/>
</dbReference>
<feature type="transmembrane region" description="Helical" evidence="5">
    <location>
        <begin position="492"/>
        <end position="512"/>
    </location>
</feature>
<reference evidence="6" key="1">
    <citation type="submission" date="2023-03" db="EMBL/GenBank/DDBJ databases">
        <title>Complete genome of Cladonia borealis.</title>
        <authorList>
            <person name="Park H."/>
        </authorList>
    </citation>
    <scope>NUCLEOTIDE SEQUENCE</scope>
    <source>
        <strain evidence="6">ANT050790</strain>
    </source>
</reference>
<organism evidence="6 7">
    <name type="scientific">Cladonia borealis</name>
    <dbReference type="NCBI Taxonomy" id="184061"/>
    <lineage>
        <taxon>Eukaryota</taxon>
        <taxon>Fungi</taxon>
        <taxon>Dikarya</taxon>
        <taxon>Ascomycota</taxon>
        <taxon>Pezizomycotina</taxon>
        <taxon>Lecanoromycetes</taxon>
        <taxon>OSLEUM clade</taxon>
        <taxon>Lecanoromycetidae</taxon>
        <taxon>Lecanorales</taxon>
        <taxon>Lecanorineae</taxon>
        <taxon>Cladoniaceae</taxon>
        <taxon>Cladonia</taxon>
    </lineage>
</organism>
<dbReference type="GO" id="GO:0005886">
    <property type="term" value="C:plasma membrane"/>
    <property type="evidence" value="ECO:0007669"/>
    <property type="project" value="UniProtKB-SubCell"/>
</dbReference>
<evidence type="ECO:0000256" key="4">
    <source>
        <dbReference type="ARBA" id="ARBA00023136"/>
    </source>
</evidence>
<proteinExistence type="predicted"/>
<evidence type="ECO:0000256" key="2">
    <source>
        <dbReference type="ARBA" id="ARBA00022692"/>
    </source>
</evidence>
<dbReference type="GO" id="GO:0000287">
    <property type="term" value="F:magnesium ion binding"/>
    <property type="evidence" value="ECO:0007669"/>
    <property type="project" value="TreeGrafter"/>
</dbReference>
<keyword evidence="3 5" id="KW-1133">Transmembrane helix</keyword>
<evidence type="ECO:0000256" key="5">
    <source>
        <dbReference type="SAM" id="Phobius"/>
    </source>
</evidence>
<dbReference type="GO" id="GO:0015095">
    <property type="term" value="F:magnesium ion transmembrane transporter activity"/>
    <property type="evidence" value="ECO:0007669"/>
    <property type="project" value="TreeGrafter"/>
</dbReference>
<evidence type="ECO:0000256" key="3">
    <source>
        <dbReference type="ARBA" id="ARBA00022989"/>
    </source>
</evidence>
<evidence type="ECO:0000313" key="7">
    <source>
        <dbReference type="Proteomes" id="UP001166286"/>
    </source>
</evidence>
<dbReference type="InterPro" id="IPR002523">
    <property type="entry name" value="MgTranspt_CorA/ZnTranspt_ZntB"/>
</dbReference>
<keyword evidence="7" id="KW-1185">Reference proteome</keyword>
<evidence type="ECO:0000256" key="1">
    <source>
        <dbReference type="ARBA" id="ARBA00004651"/>
    </source>
</evidence>
<keyword evidence="2 5" id="KW-0812">Transmembrane</keyword>
<keyword evidence="4 5" id="KW-0472">Membrane</keyword>
<dbReference type="Gene3D" id="1.20.58.340">
    <property type="entry name" value="Magnesium transport protein CorA, transmembrane region"/>
    <property type="match status" value="1"/>
</dbReference>
<dbReference type="InterPro" id="IPR045863">
    <property type="entry name" value="CorA_TM1_TM2"/>
</dbReference>